<keyword evidence="2 4" id="KW-0694">RNA-binding</keyword>
<sequence>MNLEPFIQAALQAKPSVNLSKTSRRRRKKRLHSVPGLSPTIPPAPVIPTSSKPRSKRKSKLKSSSLQCQVVPKCKFRVQDVVTVDEWNDEQEVEDIQSKLRAEFSRFGQLQSIAMIREEDDRNGFAIGDVVVTFCHANDAASAFSSYNGVLVGEKKVMCQWEMQSDDEKRENMTVRICGILMLEELQDPDELVEVNEEMMQLFCKYGQVETMFISETTGDITVTFVHEQVAMKAMHLMNGSRYGGRLLTASLMLQKKEEAEHIQCVSDPPHVVETKHVAAPITQSTESLELQNLVGGFLKRLAALQDRAHTQNPRHDKRSRRLVLGLHEVRRGLLRRKLVLLVMATDLDGCNAVKEQCAELVSVATEQEVPILTPMNRFDSDLQFNTLC</sequence>
<accession>A0A3M6VQ78</accession>
<dbReference type="Gene3D" id="3.30.70.330">
    <property type="match status" value="2"/>
</dbReference>
<dbReference type="InterPro" id="IPR035979">
    <property type="entry name" value="RBD_domain_sf"/>
</dbReference>
<dbReference type="InterPro" id="IPR029064">
    <property type="entry name" value="Ribosomal_eL30-like_sf"/>
</dbReference>
<dbReference type="SUPFAM" id="SSF54928">
    <property type="entry name" value="RNA-binding domain, RBD"/>
    <property type="match status" value="1"/>
</dbReference>
<evidence type="ECO:0000313" key="7">
    <source>
        <dbReference type="EMBL" id="RMX68884.1"/>
    </source>
</evidence>
<evidence type="ECO:0000256" key="3">
    <source>
        <dbReference type="ARBA" id="ARBA00023187"/>
    </source>
</evidence>
<evidence type="ECO:0000256" key="2">
    <source>
        <dbReference type="ARBA" id="ARBA00022884"/>
    </source>
</evidence>
<name>A0A3M6VQ78_9STRA</name>
<reference evidence="7 8" key="1">
    <citation type="submission" date="2018-06" db="EMBL/GenBank/DDBJ databases">
        <title>Comparative genomics of downy mildews reveals potential adaptations to biotrophy.</title>
        <authorList>
            <person name="Fletcher K."/>
            <person name="Klosterman S.J."/>
            <person name="Derevnina L."/>
            <person name="Martin F."/>
            <person name="Koike S."/>
            <person name="Reyes Chin-Wo S."/>
            <person name="Mou B."/>
            <person name="Michelmore R."/>
        </authorList>
    </citation>
    <scope>NUCLEOTIDE SEQUENCE [LARGE SCALE GENOMIC DNA]</scope>
    <source>
        <strain evidence="7 8">R14</strain>
    </source>
</reference>
<dbReference type="InterPro" id="IPR000504">
    <property type="entry name" value="RRM_dom"/>
</dbReference>
<comment type="caution">
    <text evidence="7">The sequence shown here is derived from an EMBL/GenBank/DDBJ whole genome shotgun (WGS) entry which is preliminary data.</text>
</comment>
<dbReference type="InterPro" id="IPR012677">
    <property type="entry name" value="Nucleotide-bd_a/b_plait_sf"/>
</dbReference>
<evidence type="ECO:0000256" key="4">
    <source>
        <dbReference type="PROSITE-ProRule" id="PRU00176"/>
    </source>
</evidence>
<dbReference type="PANTHER" id="PTHR23139">
    <property type="entry name" value="RNA-BINDING PROTEIN"/>
    <property type="match status" value="1"/>
</dbReference>
<keyword evidence="1" id="KW-0507">mRNA processing</keyword>
<organism evidence="7 8">
    <name type="scientific">Peronospora effusa</name>
    <dbReference type="NCBI Taxonomy" id="542832"/>
    <lineage>
        <taxon>Eukaryota</taxon>
        <taxon>Sar</taxon>
        <taxon>Stramenopiles</taxon>
        <taxon>Oomycota</taxon>
        <taxon>Peronosporomycetes</taxon>
        <taxon>Peronosporales</taxon>
        <taxon>Peronosporaceae</taxon>
        <taxon>Peronospora</taxon>
    </lineage>
</organism>
<evidence type="ECO:0000313" key="8">
    <source>
        <dbReference type="Proteomes" id="UP000282087"/>
    </source>
</evidence>
<dbReference type="VEuPathDB" id="FungiDB:DD237_005016"/>
<feature type="domain" description="RRM" evidence="6">
    <location>
        <begin position="179"/>
        <end position="255"/>
    </location>
</feature>
<protein>
    <recommendedName>
        <fullName evidence="6">RRM domain-containing protein</fullName>
    </recommendedName>
</protein>
<dbReference type="PROSITE" id="PS50102">
    <property type="entry name" value="RRM"/>
    <property type="match status" value="2"/>
</dbReference>
<feature type="domain" description="RRM" evidence="6">
    <location>
        <begin position="80"/>
        <end position="164"/>
    </location>
</feature>
<dbReference type="Proteomes" id="UP000282087">
    <property type="component" value="Unassembled WGS sequence"/>
</dbReference>
<dbReference type="GO" id="GO:0008380">
    <property type="term" value="P:RNA splicing"/>
    <property type="evidence" value="ECO:0007669"/>
    <property type="project" value="UniProtKB-KW"/>
</dbReference>
<evidence type="ECO:0000256" key="1">
    <source>
        <dbReference type="ARBA" id="ARBA00022664"/>
    </source>
</evidence>
<dbReference type="GO" id="GO:0003723">
    <property type="term" value="F:RNA binding"/>
    <property type="evidence" value="ECO:0007669"/>
    <property type="project" value="UniProtKB-UniRule"/>
</dbReference>
<dbReference type="STRING" id="542832.A0A3M6VQ78"/>
<evidence type="ECO:0000256" key="5">
    <source>
        <dbReference type="SAM" id="MobiDB-lite"/>
    </source>
</evidence>
<keyword evidence="8" id="KW-1185">Reference proteome</keyword>
<dbReference type="GO" id="GO:0006397">
    <property type="term" value="P:mRNA processing"/>
    <property type="evidence" value="ECO:0007669"/>
    <property type="project" value="UniProtKB-KW"/>
</dbReference>
<feature type="compositionally biased region" description="Basic residues" evidence="5">
    <location>
        <begin position="22"/>
        <end position="32"/>
    </location>
</feature>
<dbReference type="AlphaFoldDB" id="A0A3M6VQ78"/>
<evidence type="ECO:0000259" key="6">
    <source>
        <dbReference type="PROSITE" id="PS50102"/>
    </source>
</evidence>
<dbReference type="EMBL" id="QLLG01000048">
    <property type="protein sequence ID" value="RMX68884.1"/>
    <property type="molecule type" value="Genomic_DNA"/>
</dbReference>
<feature type="region of interest" description="Disordered" evidence="5">
    <location>
        <begin position="19"/>
        <end position="62"/>
    </location>
</feature>
<dbReference type="SUPFAM" id="SSF55315">
    <property type="entry name" value="L30e-like"/>
    <property type="match status" value="1"/>
</dbReference>
<proteinExistence type="predicted"/>
<gene>
    <name evidence="7" type="ORF">DD238_003825</name>
</gene>
<keyword evidence="3" id="KW-0508">mRNA splicing</keyword>